<feature type="transmembrane region" description="Helical" evidence="3">
    <location>
        <begin position="139"/>
        <end position="159"/>
    </location>
</feature>
<feature type="transmembrane region" description="Helical" evidence="3">
    <location>
        <begin position="322"/>
        <end position="343"/>
    </location>
</feature>
<dbReference type="PANTHER" id="PTHR44227:SF3">
    <property type="entry name" value="PROTEIN O-MANNOSYL-TRANSFERASE TMTC4"/>
    <property type="match status" value="1"/>
</dbReference>
<dbReference type="PANTHER" id="PTHR44227">
    <property type="match status" value="1"/>
</dbReference>
<dbReference type="KEGG" id="tcd:AAIA72_06095"/>
<evidence type="ECO:0000256" key="2">
    <source>
        <dbReference type="ARBA" id="ARBA00022803"/>
    </source>
</evidence>
<feature type="transmembrane region" description="Helical" evidence="3">
    <location>
        <begin position="84"/>
        <end position="101"/>
    </location>
</feature>
<keyword evidence="3" id="KW-1133">Transmembrane helix</keyword>
<dbReference type="EMBL" id="CP154858">
    <property type="protein sequence ID" value="XDT73537.1"/>
    <property type="molecule type" value="Genomic_DNA"/>
</dbReference>
<keyword evidence="3" id="KW-0812">Transmembrane</keyword>
<evidence type="ECO:0000256" key="1">
    <source>
        <dbReference type="ARBA" id="ARBA00022737"/>
    </source>
</evidence>
<organism evidence="4">
    <name type="scientific">Thermohahella caldifontis</name>
    <dbReference type="NCBI Taxonomy" id="3142973"/>
    <lineage>
        <taxon>Bacteria</taxon>
        <taxon>Pseudomonadati</taxon>
        <taxon>Pseudomonadota</taxon>
        <taxon>Gammaproteobacteria</taxon>
        <taxon>Oceanospirillales</taxon>
        <taxon>Hahellaceae</taxon>
        <taxon>Thermohahella</taxon>
    </lineage>
</organism>
<feature type="transmembrane region" description="Helical" evidence="3">
    <location>
        <begin position="171"/>
        <end position="188"/>
    </location>
</feature>
<dbReference type="RefSeq" id="WP_369602523.1">
    <property type="nucleotide sequence ID" value="NZ_CP154858.1"/>
</dbReference>
<keyword evidence="1" id="KW-0677">Repeat</keyword>
<reference evidence="4" key="1">
    <citation type="submission" date="2024-05" db="EMBL/GenBank/DDBJ databases">
        <title>Genome sequencing of novel strain.</title>
        <authorList>
            <person name="Ganbat D."/>
            <person name="Ganbat S."/>
            <person name="Lee S.-J."/>
        </authorList>
    </citation>
    <scope>NUCLEOTIDE SEQUENCE</scope>
    <source>
        <strain evidence="4">SMD15-11</strain>
    </source>
</reference>
<feature type="transmembrane region" description="Helical" evidence="3">
    <location>
        <begin position="380"/>
        <end position="398"/>
    </location>
</feature>
<keyword evidence="3" id="KW-0472">Membrane</keyword>
<feature type="transmembrane region" description="Helical" evidence="3">
    <location>
        <begin position="113"/>
        <end position="133"/>
    </location>
</feature>
<proteinExistence type="predicted"/>
<sequence>MRRSALLGMLLLLSVFPYIPGLYGGFFLDDFPNLSGLEAINEGASGLLQYILSAPSGGSGRSLAYLSFGLQAGAWPDHPEYFRFVNYIIHLVNAVLAFLLFRRLLEADRTFGSGVYGFAVILAVLWSINPIHVNAVQYIVQRMTLLAGTFSLASVYLFVLSGSRGRNIRQGLVFLVLSAVMVLIGIFAKESTVTVLPLIGVTYLFIRKSPGWQDSFWARWYVAGGVAGFLGLMIYLVARGELVGYAIRSFNLCDRLITEPVVMFDYVRKIILPGLRDFSLFNDGYPILYCEESSFAQYLPLLALLLITFASLRFLGHARLRWFAFGWLWFVAGHLLESTILPLEIYFEHRNYIPSVGLIFGFVVGSAQVLLAGMQVDRRIGAGILCLVGVYWGWVSYVESVSWGSDLKMASDSLFKRPHSLRAYQNMSSYYARQGDYLSAYLVLDNMRHKEPELVSPGVIVQIQLLSCLIPGPAVRLSDFDRNQLGIRRFDQSTDTIGDLINIKANGQCDRIGWPVINDTIQAILENDAYDRVRVSLRQLQAYAYFLQGLKDKAIGISASIPDNDKSLEFLVFEAALRDEAGDTMGARQIMKEIRQRGAKSLIRLQGNDLYLRLVKKYE</sequence>
<dbReference type="AlphaFoldDB" id="A0AB39UYX1"/>
<name>A0AB39UYX1_9GAMM</name>
<gene>
    <name evidence="4" type="ORF">AAIA72_06095</name>
</gene>
<evidence type="ECO:0000313" key="4">
    <source>
        <dbReference type="EMBL" id="XDT73537.1"/>
    </source>
</evidence>
<feature type="transmembrane region" description="Helical" evidence="3">
    <location>
        <begin position="218"/>
        <end position="238"/>
    </location>
</feature>
<accession>A0AB39UYX1</accession>
<dbReference type="InterPro" id="IPR052346">
    <property type="entry name" value="O-mannosyl-transferase_TMTC"/>
</dbReference>
<feature type="transmembrane region" description="Helical" evidence="3">
    <location>
        <begin position="355"/>
        <end position="374"/>
    </location>
</feature>
<keyword evidence="2" id="KW-0802">TPR repeat</keyword>
<evidence type="ECO:0000256" key="3">
    <source>
        <dbReference type="SAM" id="Phobius"/>
    </source>
</evidence>
<protein>
    <recommendedName>
        <fullName evidence="5">Glycosyltransferase RgtA/B/C/D-like domain-containing protein</fullName>
    </recommendedName>
</protein>
<evidence type="ECO:0008006" key="5">
    <source>
        <dbReference type="Google" id="ProtNLM"/>
    </source>
</evidence>